<dbReference type="InterPro" id="IPR001626">
    <property type="entry name" value="ABC_TroCD"/>
</dbReference>
<feature type="transmembrane region" description="Helical" evidence="7">
    <location>
        <begin position="6"/>
        <end position="26"/>
    </location>
</feature>
<accession>A0A6C1B258</accession>
<dbReference type="KEGG" id="azq:G3580_00830"/>
<comment type="subcellular location">
    <subcellularLocation>
        <location evidence="6">Cell membrane</location>
        <topology evidence="6">Multi-pass membrane protein</topology>
    </subcellularLocation>
    <subcellularLocation>
        <location evidence="1">Membrane</location>
        <topology evidence="1">Multi-pass membrane protein</topology>
    </subcellularLocation>
</comment>
<evidence type="ECO:0000256" key="2">
    <source>
        <dbReference type="ARBA" id="ARBA00008034"/>
    </source>
</evidence>
<dbReference type="GO" id="GO:0010043">
    <property type="term" value="P:response to zinc ion"/>
    <property type="evidence" value="ECO:0007669"/>
    <property type="project" value="TreeGrafter"/>
</dbReference>
<keyword evidence="6" id="KW-0813">Transport</keyword>
<keyword evidence="3 6" id="KW-0812">Transmembrane</keyword>
<dbReference type="AlphaFoldDB" id="A0A6C1B258"/>
<dbReference type="Pfam" id="PF00950">
    <property type="entry name" value="ABC-3"/>
    <property type="match status" value="2"/>
</dbReference>
<dbReference type="PANTHER" id="PTHR30477:SF19">
    <property type="entry name" value="METAL ABC TRANSPORTER PERMEASE"/>
    <property type="match status" value="1"/>
</dbReference>
<feature type="transmembrane region" description="Helical" evidence="7">
    <location>
        <begin position="162"/>
        <end position="185"/>
    </location>
</feature>
<sequence>MTLAGLDWSILGPALLAGLLVLATHVPLGMQVLDKGIVFIDLAIAQVAGIGVIAADALGWEPQGLAVQVAAAGAAVLGALALTWSEKRWPQVQEALIGVLFVLASCTGILLLAGNPHGGEHLKDLLVGQILWVSMAQLTPVAALTAGVLALWFGLGRRLGRLGFYLLFALSVTASVQLVGVYLVFTSLIVPALATRRLTGTRRLATAYLIGVAGYALGLALSAVFDLPSGRWWYWPWPRWRWGSGLRCRRVGGGSRGCCRRCVEWIGVPFRLC</sequence>
<gene>
    <name evidence="8" type="ORF">G3580_00830</name>
</gene>
<feature type="transmembrane region" description="Helical" evidence="7">
    <location>
        <begin position="65"/>
        <end position="84"/>
    </location>
</feature>
<dbReference type="PANTHER" id="PTHR30477">
    <property type="entry name" value="ABC-TRANSPORTER METAL-BINDING PROTEIN"/>
    <property type="match status" value="1"/>
</dbReference>
<evidence type="ECO:0000256" key="1">
    <source>
        <dbReference type="ARBA" id="ARBA00004141"/>
    </source>
</evidence>
<evidence type="ECO:0000256" key="6">
    <source>
        <dbReference type="RuleBase" id="RU003943"/>
    </source>
</evidence>
<dbReference type="GO" id="GO:0043190">
    <property type="term" value="C:ATP-binding cassette (ABC) transporter complex"/>
    <property type="evidence" value="ECO:0007669"/>
    <property type="project" value="InterPro"/>
</dbReference>
<evidence type="ECO:0000256" key="3">
    <source>
        <dbReference type="ARBA" id="ARBA00022692"/>
    </source>
</evidence>
<feature type="transmembrane region" description="Helical" evidence="7">
    <location>
        <begin position="38"/>
        <end position="59"/>
    </location>
</feature>
<keyword evidence="9" id="KW-1185">Reference proteome</keyword>
<evidence type="ECO:0000256" key="5">
    <source>
        <dbReference type="ARBA" id="ARBA00023136"/>
    </source>
</evidence>
<evidence type="ECO:0000313" key="8">
    <source>
        <dbReference type="EMBL" id="QID16294.1"/>
    </source>
</evidence>
<proteinExistence type="inferred from homology"/>
<keyword evidence="4 7" id="KW-1133">Transmembrane helix</keyword>
<evidence type="ECO:0000256" key="7">
    <source>
        <dbReference type="SAM" id="Phobius"/>
    </source>
</evidence>
<keyword evidence="5 7" id="KW-0472">Membrane</keyword>
<dbReference type="RefSeq" id="WP_173763462.1">
    <property type="nucleotide sequence ID" value="NZ_CP048836.1"/>
</dbReference>
<feature type="transmembrane region" description="Helical" evidence="7">
    <location>
        <begin position="134"/>
        <end position="155"/>
    </location>
</feature>
<dbReference type="EMBL" id="CP048836">
    <property type="protein sequence ID" value="QID16294.1"/>
    <property type="molecule type" value="Genomic_DNA"/>
</dbReference>
<dbReference type="Proteomes" id="UP000501991">
    <property type="component" value="Chromosome"/>
</dbReference>
<feature type="transmembrane region" description="Helical" evidence="7">
    <location>
        <begin position="205"/>
        <end position="225"/>
    </location>
</feature>
<evidence type="ECO:0000256" key="4">
    <source>
        <dbReference type="ARBA" id="ARBA00022989"/>
    </source>
</evidence>
<comment type="similarity">
    <text evidence="2 6">Belongs to the ABC-3 integral membrane protein family.</text>
</comment>
<feature type="transmembrane region" description="Helical" evidence="7">
    <location>
        <begin position="96"/>
        <end position="114"/>
    </location>
</feature>
<dbReference type="GO" id="GO:0055085">
    <property type="term" value="P:transmembrane transport"/>
    <property type="evidence" value="ECO:0007669"/>
    <property type="project" value="InterPro"/>
</dbReference>
<evidence type="ECO:0000313" key="9">
    <source>
        <dbReference type="Proteomes" id="UP000501991"/>
    </source>
</evidence>
<name>A0A6C1B258_9RHOO</name>
<dbReference type="SUPFAM" id="SSF81345">
    <property type="entry name" value="ABC transporter involved in vitamin B12 uptake, BtuC"/>
    <property type="match status" value="1"/>
</dbReference>
<dbReference type="InterPro" id="IPR037294">
    <property type="entry name" value="ABC_BtuC-like"/>
</dbReference>
<protein>
    <submittedName>
        <fullName evidence="8">Metal ABC transporter permease</fullName>
    </submittedName>
</protein>
<reference evidence="8 9" key="1">
    <citation type="submission" date="2020-02" db="EMBL/GenBank/DDBJ databases">
        <title>Nitrogenibacter mangrovi gen. nov., sp. nov. isolated from mangrove sediment, a denitrifying betaproteobacterium.</title>
        <authorList>
            <person name="Liao H."/>
            <person name="Tian Y."/>
        </authorList>
    </citation>
    <scope>NUCLEOTIDE SEQUENCE [LARGE SCALE GENOMIC DNA]</scope>
    <source>
        <strain evidence="8 9">M9-3-2</strain>
    </source>
</reference>
<organism evidence="8 9">
    <name type="scientific">Nitrogeniibacter mangrovi</name>
    <dbReference type="NCBI Taxonomy" id="2016596"/>
    <lineage>
        <taxon>Bacteria</taxon>
        <taxon>Pseudomonadati</taxon>
        <taxon>Pseudomonadota</taxon>
        <taxon>Betaproteobacteria</taxon>
        <taxon>Rhodocyclales</taxon>
        <taxon>Zoogloeaceae</taxon>
        <taxon>Nitrogeniibacter</taxon>
    </lineage>
</organism>